<dbReference type="SUPFAM" id="SSF47413">
    <property type="entry name" value="lambda repressor-like DNA-binding domains"/>
    <property type="match status" value="1"/>
</dbReference>
<evidence type="ECO:0000259" key="1">
    <source>
        <dbReference type="PROSITE" id="PS50943"/>
    </source>
</evidence>
<dbReference type="EMBL" id="JABKAV010000115">
    <property type="protein sequence ID" value="NVO86771.1"/>
    <property type="molecule type" value="Genomic_DNA"/>
</dbReference>
<dbReference type="InterPro" id="IPR001387">
    <property type="entry name" value="Cro/C1-type_HTH"/>
</dbReference>
<dbReference type="Gene3D" id="1.10.260.40">
    <property type="entry name" value="lambda repressor-like DNA-binding domains"/>
    <property type="match status" value="1"/>
</dbReference>
<evidence type="ECO:0000313" key="3">
    <source>
        <dbReference type="Proteomes" id="UP000626554"/>
    </source>
</evidence>
<keyword evidence="3" id="KW-1185">Reference proteome</keyword>
<dbReference type="PROSITE" id="PS50943">
    <property type="entry name" value="HTH_CROC1"/>
    <property type="match status" value="1"/>
</dbReference>
<dbReference type="Proteomes" id="UP000626554">
    <property type="component" value="Unassembled WGS sequence"/>
</dbReference>
<reference evidence="2 3" key="1">
    <citation type="submission" date="2020-05" db="EMBL/GenBank/DDBJ databases">
        <title>Hymenobacter terrestris sp. nov. and Hymenobacter lapidiphilus sp. nov., isolated from regoliths in Antarctica.</title>
        <authorList>
            <person name="Sedlacek I."/>
            <person name="Pantucek R."/>
            <person name="Zeman M."/>
            <person name="Holochova P."/>
            <person name="Kralova S."/>
            <person name="Stankova E."/>
            <person name="Sedo O."/>
            <person name="Micenkova L."/>
            <person name="Svec P."/>
            <person name="Gupta V."/>
            <person name="Sood U."/>
            <person name="Korpole U.S."/>
            <person name="Lal R."/>
        </authorList>
    </citation>
    <scope>NUCLEOTIDE SEQUENCE [LARGE SCALE GENOMIC DNA]</scope>
    <source>
        <strain evidence="2 3">P5252</strain>
    </source>
</reference>
<sequence>MTKKPVLLLPRLQQLLTQTGENIRLARLRRKLSAARVAERAGISRTTLHSIEQGVSTVSLGAYLQVLFVLGLEKSLLHLAADDTLGRKLQDAELIVGARAPKHSSSE</sequence>
<accession>A0ABX2Q8J7</accession>
<gene>
    <name evidence="2" type="ORF">HW556_17955</name>
</gene>
<feature type="domain" description="HTH cro/C1-type" evidence="1">
    <location>
        <begin position="23"/>
        <end position="77"/>
    </location>
</feature>
<evidence type="ECO:0000313" key="2">
    <source>
        <dbReference type="EMBL" id="NVO86771.1"/>
    </source>
</evidence>
<organism evidence="2 3">
    <name type="scientific">Hymenobacter terrestris</name>
    <dbReference type="NCBI Taxonomy" id="2748310"/>
    <lineage>
        <taxon>Bacteria</taxon>
        <taxon>Pseudomonadati</taxon>
        <taxon>Bacteroidota</taxon>
        <taxon>Cytophagia</taxon>
        <taxon>Cytophagales</taxon>
        <taxon>Hymenobacteraceae</taxon>
        <taxon>Hymenobacter</taxon>
    </lineage>
</organism>
<dbReference type="SMART" id="SM00530">
    <property type="entry name" value="HTH_XRE"/>
    <property type="match status" value="1"/>
</dbReference>
<dbReference type="Pfam" id="PF13560">
    <property type="entry name" value="HTH_31"/>
    <property type="match status" value="1"/>
</dbReference>
<proteinExistence type="predicted"/>
<dbReference type="CDD" id="cd00093">
    <property type="entry name" value="HTH_XRE"/>
    <property type="match status" value="1"/>
</dbReference>
<comment type="caution">
    <text evidence="2">The sequence shown here is derived from an EMBL/GenBank/DDBJ whole genome shotgun (WGS) entry which is preliminary data.</text>
</comment>
<protein>
    <submittedName>
        <fullName evidence="2">Helix-turn-helix transcriptional regulator</fullName>
    </submittedName>
</protein>
<name>A0ABX2Q8J7_9BACT</name>
<dbReference type="InterPro" id="IPR010982">
    <property type="entry name" value="Lambda_DNA-bd_dom_sf"/>
</dbReference>